<organism evidence="1">
    <name type="scientific">Rhizophora mucronata</name>
    <name type="common">Asiatic mangrove</name>
    <dbReference type="NCBI Taxonomy" id="61149"/>
    <lineage>
        <taxon>Eukaryota</taxon>
        <taxon>Viridiplantae</taxon>
        <taxon>Streptophyta</taxon>
        <taxon>Embryophyta</taxon>
        <taxon>Tracheophyta</taxon>
        <taxon>Spermatophyta</taxon>
        <taxon>Magnoliopsida</taxon>
        <taxon>eudicotyledons</taxon>
        <taxon>Gunneridae</taxon>
        <taxon>Pentapetalae</taxon>
        <taxon>rosids</taxon>
        <taxon>fabids</taxon>
        <taxon>Malpighiales</taxon>
        <taxon>Rhizophoraceae</taxon>
        <taxon>Rhizophora</taxon>
    </lineage>
</organism>
<protein>
    <submittedName>
        <fullName evidence="1">Uncharacterized protein</fullName>
    </submittedName>
</protein>
<reference evidence="1" key="1">
    <citation type="submission" date="2018-02" db="EMBL/GenBank/DDBJ databases">
        <title>Rhizophora mucronata_Transcriptome.</title>
        <authorList>
            <person name="Meera S.P."/>
            <person name="Sreeshan A."/>
            <person name="Augustine A."/>
        </authorList>
    </citation>
    <scope>NUCLEOTIDE SEQUENCE</scope>
    <source>
        <tissue evidence="1">Leaf</tissue>
    </source>
</reference>
<dbReference type="EMBL" id="GGEC01049883">
    <property type="protein sequence ID" value="MBX30367.1"/>
    <property type="molecule type" value="Transcribed_RNA"/>
</dbReference>
<accession>A0A2P2MJJ4</accession>
<sequence length="39" mass="4552">MKTTKSNGHQFSKKIVNWISSCIFNQSHTYVNKILDHIC</sequence>
<proteinExistence type="predicted"/>
<evidence type="ECO:0000313" key="1">
    <source>
        <dbReference type="EMBL" id="MBX30367.1"/>
    </source>
</evidence>
<name>A0A2P2MJJ4_RHIMU</name>
<dbReference type="AlphaFoldDB" id="A0A2P2MJJ4"/>